<dbReference type="AlphaFoldDB" id="L1JD89"/>
<evidence type="ECO:0000313" key="4">
    <source>
        <dbReference type="Proteomes" id="UP000011087"/>
    </source>
</evidence>
<reference evidence="3" key="3">
    <citation type="submission" date="2015-06" db="UniProtKB">
        <authorList>
            <consortium name="EnsemblProtists"/>
        </authorList>
    </citation>
    <scope>IDENTIFICATION</scope>
</reference>
<dbReference type="EMBL" id="JH992996">
    <property type="protein sequence ID" value="EKX46084.1"/>
    <property type="molecule type" value="Genomic_DNA"/>
</dbReference>
<name>L1JD89_GUITC</name>
<feature type="compositionally biased region" description="Basic and acidic residues" evidence="1">
    <location>
        <begin position="52"/>
        <end position="63"/>
    </location>
</feature>
<protein>
    <submittedName>
        <fullName evidence="2 3">Uncharacterized protein</fullName>
    </submittedName>
</protein>
<gene>
    <name evidence="2" type="ORF">GUITHDRAFT_108120</name>
</gene>
<keyword evidence="4" id="KW-1185">Reference proteome</keyword>
<feature type="region of interest" description="Disordered" evidence="1">
    <location>
        <begin position="22"/>
        <end position="76"/>
    </location>
</feature>
<dbReference type="KEGG" id="gtt:GUITHDRAFT_108120"/>
<dbReference type="RefSeq" id="XP_005833064.1">
    <property type="nucleotide sequence ID" value="XM_005833007.1"/>
</dbReference>
<evidence type="ECO:0000313" key="2">
    <source>
        <dbReference type="EMBL" id="EKX46084.1"/>
    </source>
</evidence>
<dbReference type="GeneID" id="17302779"/>
<dbReference type="Proteomes" id="UP000011087">
    <property type="component" value="Unassembled WGS sequence"/>
</dbReference>
<sequence>MEQIFEKYLKKQQVKWSAFESTTERIPWDQPEFPAEEAKAQVNDMPVPPPEPVKERLDQHLENEPSPAPEAPETAPTVLVGDGIVVDESGSYWYSYRHRRSPRNSYEEARVMVKGRKVSVQGTWSDETVALDLSAMETLRIESQPAMLRHVDRGVWIMWLVLSHRADRQVCTNETEKVAADWEEKAGERMRAFAIAESEFPEGPFKLRSQLFFDERLISLRCCRDLMPIFAYLVSSSRKSEKQGEGESDSDGKPLVILLDDDLVGIKTAWSLPGTSGNPISMARSGDLWYLLTTTSRPDRNALSLIDLIRHNDVWTSPALGAGQVWNHSGQPISRKMNPENSSLSLAINILVNTRVGCMQFLFANGHTYLRCGSAEDLLPGARLM</sequence>
<proteinExistence type="predicted"/>
<accession>L1JD89</accession>
<evidence type="ECO:0000313" key="3">
    <source>
        <dbReference type="EnsemblProtists" id="EKX46084"/>
    </source>
</evidence>
<reference evidence="2 4" key="1">
    <citation type="journal article" date="2012" name="Nature">
        <title>Algal genomes reveal evolutionary mosaicism and the fate of nucleomorphs.</title>
        <authorList>
            <consortium name="DOE Joint Genome Institute"/>
            <person name="Curtis B.A."/>
            <person name="Tanifuji G."/>
            <person name="Burki F."/>
            <person name="Gruber A."/>
            <person name="Irimia M."/>
            <person name="Maruyama S."/>
            <person name="Arias M.C."/>
            <person name="Ball S.G."/>
            <person name="Gile G.H."/>
            <person name="Hirakawa Y."/>
            <person name="Hopkins J.F."/>
            <person name="Kuo A."/>
            <person name="Rensing S.A."/>
            <person name="Schmutz J."/>
            <person name="Symeonidi A."/>
            <person name="Elias M."/>
            <person name="Eveleigh R.J."/>
            <person name="Herman E.K."/>
            <person name="Klute M.J."/>
            <person name="Nakayama T."/>
            <person name="Obornik M."/>
            <person name="Reyes-Prieto A."/>
            <person name="Armbrust E.V."/>
            <person name="Aves S.J."/>
            <person name="Beiko R.G."/>
            <person name="Coutinho P."/>
            <person name="Dacks J.B."/>
            <person name="Durnford D.G."/>
            <person name="Fast N.M."/>
            <person name="Green B.R."/>
            <person name="Grisdale C.J."/>
            <person name="Hempel F."/>
            <person name="Henrissat B."/>
            <person name="Hoppner M.P."/>
            <person name="Ishida K."/>
            <person name="Kim E."/>
            <person name="Koreny L."/>
            <person name="Kroth P.G."/>
            <person name="Liu Y."/>
            <person name="Malik S.B."/>
            <person name="Maier U.G."/>
            <person name="McRose D."/>
            <person name="Mock T."/>
            <person name="Neilson J.A."/>
            <person name="Onodera N.T."/>
            <person name="Poole A.M."/>
            <person name="Pritham E.J."/>
            <person name="Richards T.A."/>
            <person name="Rocap G."/>
            <person name="Roy S.W."/>
            <person name="Sarai C."/>
            <person name="Schaack S."/>
            <person name="Shirato S."/>
            <person name="Slamovits C.H."/>
            <person name="Spencer D.F."/>
            <person name="Suzuki S."/>
            <person name="Worden A.Z."/>
            <person name="Zauner S."/>
            <person name="Barry K."/>
            <person name="Bell C."/>
            <person name="Bharti A.K."/>
            <person name="Crow J.A."/>
            <person name="Grimwood J."/>
            <person name="Kramer R."/>
            <person name="Lindquist E."/>
            <person name="Lucas S."/>
            <person name="Salamov A."/>
            <person name="McFadden G.I."/>
            <person name="Lane C.E."/>
            <person name="Keeling P.J."/>
            <person name="Gray M.W."/>
            <person name="Grigoriev I.V."/>
            <person name="Archibald J.M."/>
        </authorList>
    </citation>
    <scope>NUCLEOTIDE SEQUENCE</scope>
    <source>
        <strain evidence="2 4">CCMP2712</strain>
    </source>
</reference>
<dbReference type="PaxDb" id="55529-EKX46084"/>
<organism evidence="2">
    <name type="scientific">Guillardia theta (strain CCMP2712)</name>
    <name type="common">Cryptophyte</name>
    <dbReference type="NCBI Taxonomy" id="905079"/>
    <lineage>
        <taxon>Eukaryota</taxon>
        <taxon>Cryptophyceae</taxon>
        <taxon>Pyrenomonadales</taxon>
        <taxon>Geminigeraceae</taxon>
        <taxon>Guillardia</taxon>
    </lineage>
</organism>
<reference evidence="4" key="2">
    <citation type="submission" date="2012-11" db="EMBL/GenBank/DDBJ databases">
        <authorList>
            <person name="Kuo A."/>
            <person name="Curtis B.A."/>
            <person name="Tanifuji G."/>
            <person name="Burki F."/>
            <person name="Gruber A."/>
            <person name="Irimia M."/>
            <person name="Maruyama S."/>
            <person name="Arias M.C."/>
            <person name="Ball S.G."/>
            <person name="Gile G.H."/>
            <person name="Hirakawa Y."/>
            <person name="Hopkins J.F."/>
            <person name="Rensing S.A."/>
            <person name="Schmutz J."/>
            <person name="Symeonidi A."/>
            <person name="Elias M."/>
            <person name="Eveleigh R.J."/>
            <person name="Herman E.K."/>
            <person name="Klute M.J."/>
            <person name="Nakayama T."/>
            <person name="Obornik M."/>
            <person name="Reyes-Prieto A."/>
            <person name="Armbrust E.V."/>
            <person name="Aves S.J."/>
            <person name="Beiko R.G."/>
            <person name="Coutinho P."/>
            <person name="Dacks J.B."/>
            <person name="Durnford D.G."/>
            <person name="Fast N.M."/>
            <person name="Green B.R."/>
            <person name="Grisdale C."/>
            <person name="Hempe F."/>
            <person name="Henrissat B."/>
            <person name="Hoppner M.P."/>
            <person name="Ishida K.-I."/>
            <person name="Kim E."/>
            <person name="Koreny L."/>
            <person name="Kroth P.G."/>
            <person name="Liu Y."/>
            <person name="Malik S.-B."/>
            <person name="Maier U.G."/>
            <person name="McRose D."/>
            <person name="Mock T."/>
            <person name="Neilson J.A."/>
            <person name="Onodera N.T."/>
            <person name="Poole A.M."/>
            <person name="Pritham E.J."/>
            <person name="Richards T.A."/>
            <person name="Rocap G."/>
            <person name="Roy S.W."/>
            <person name="Sarai C."/>
            <person name="Schaack S."/>
            <person name="Shirato S."/>
            <person name="Slamovits C.H."/>
            <person name="Spencer D.F."/>
            <person name="Suzuki S."/>
            <person name="Worden A.Z."/>
            <person name="Zauner S."/>
            <person name="Barry K."/>
            <person name="Bell C."/>
            <person name="Bharti A.K."/>
            <person name="Crow J.A."/>
            <person name="Grimwood J."/>
            <person name="Kramer R."/>
            <person name="Lindquist E."/>
            <person name="Lucas S."/>
            <person name="Salamov A."/>
            <person name="McFadden G.I."/>
            <person name="Lane C.E."/>
            <person name="Keeling P.J."/>
            <person name="Gray M.W."/>
            <person name="Grigoriev I.V."/>
            <person name="Archibald J.M."/>
        </authorList>
    </citation>
    <scope>NUCLEOTIDE SEQUENCE</scope>
    <source>
        <strain evidence="4">CCMP2712</strain>
    </source>
</reference>
<dbReference type="HOGENOM" id="CLU_718548_0_0_1"/>
<evidence type="ECO:0000256" key="1">
    <source>
        <dbReference type="SAM" id="MobiDB-lite"/>
    </source>
</evidence>
<dbReference type="EnsemblProtists" id="EKX46084">
    <property type="protein sequence ID" value="EKX46084"/>
    <property type="gene ID" value="GUITHDRAFT_108120"/>
</dbReference>